<feature type="compositionally biased region" description="Basic and acidic residues" evidence="1">
    <location>
        <begin position="69"/>
        <end position="82"/>
    </location>
</feature>
<dbReference type="EnsemblPlants" id="evm.model.03.767">
    <property type="protein sequence ID" value="cds.evm.model.03.767"/>
    <property type="gene ID" value="evm.TU.03.767"/>
</dbReference>
<dbReference type="AlphaFoldDB" id="A0A803PAB7"/>
<evidence type="ECO:0000313" key="2">
    <source>
        <dbReference type="EnsemblPlants" id="cds.evm.model.03.767"/>
    </source>
</evidence>
<evidence type="ECO:0000256" key="1">
    <source>
        <dbReference type="SAM" id="MobiDB-lite"/>
    </source>
</evidence>
<accession>A0A803PAB7</accession>
<reference evidence="2" key="2">
    <citation type="submission" date="2021-03" db="UniProtKB">
        <authorList>
            <consortium name="EnsemblPlants"/>
        </authorList>
    </citation>
    <scope>IDENTIFICATION</scope>
</reference>
<dbReference type="Proteomes" id="UP000596661">
    <property type="component" value="Chromosome 3"/>
</dbReference>
<reference evidence="2" key="1">
    <citation type="submission" date="2018-11" db="EMBL/GenBank/DDBJ databases">
        <authorList>
            <person name="Grassa J C."/>
        </authorList>
    </citation>
    <scope>NUCLEOTIDE SEQUENCE [LARGE SCALE GENOMIC DNA]</scope>
</reference>
<sequence length="82" mass="9003">MVKTRSTSVERSITTCQPIRGMPVARVGVGTTPTSKMSHGSLRFNSSTRSPRPPTAGTNVNNRIPPGEQHMEFKTPRKLILE</sequence>
<evidence type="ECO:0000313" key="3">
    <source>
        <dbReference type="Proteomes" id="UP000596661"/>
    </source>
</evidence>
<dbReference type="EMBL" id="UZAU01000266">
    <property type="status" value="NOT_ANNOTATED_CDS"/>
    <property type="molecule type" value="Genomic_DNA"/>
</dbReference>
<protein>
    <submittedName>
        <fullName evidence="2">Uncharacterized protein</fullName>
    </submittedName>
</protein>
<organism evidence="2 3">
    <name type="scientific">Cannabis sativa</name>
    <name type="common">Hemp</name>
    <name type="synonym">Marijuana</name>
    <dbReference type="NCBI Taxonomy" id="3483"/>
    <lineage>
        <taxon>Eukaryota</taxon>
        <taxon>Viridiplantae</taxon>
        <taxon>Streptophyta</taxon>
        <taxon>Embryophyta</taxon>
        <taxon>Tracheophyta</taxon>
        <taxon>Spermatophyta</taxon>
        <taxon>Magnoliopsida</taxon>
        <taxon>eudicotyledons</taxon>
        <taxon>Gunneridae</taxon>
        <taxon>Pentapetalae</taxon>
        <taxon>rosids</taxon>
        <taxon>fabids</taxon>
        <taxon>Rosales</taxon>
        <taxon>Cannabaceae</taxon>
        <taxon>Cannabis</taxon>
    </lineage>
</organism>
<feature type="region of interest" description="Disordered" evidence="1">
    <location>
        <begin position="20"/>
        <end position="82"/>
    </location>
</feature>
<keyword evidence="3" id="KW-1185">Reference proteome</keyword>
<feature type="compositionally biased region" description="Polar residues" evidence="1">
    <location>
        <begin position="31"/>
        <end position="62"/>
    </location>
</feature>
<dbReference type="Gramene" id="evm.model.03.767">
    <property type="protein sequence ID" value="cds.evm.model.03.767"/>
    <property type="gene ID" value="evm.TU.03.767"/>
</dbReference>
<name>A0A803PAB7_CANSA</name>
<proteinExistence type="predicted"/>